<reference evidence="1 2" key="1">
    <citation type="submission" date="2017-07" db="EMBL/GenBank/DDBJ databases">
        <title>Isolation and whole genome analysis of endospore-forming bacteria from heroin.</title>
        <authorList>
            <person name="Kalinowski J."/>
            <person name="Ahrens B."/>
            <person name="Al-Dilaimi A."/>
            <person name="Winkler A."/>
            <person name="Wibberg D."/>
            <person name="Schleenbecker U."/>
            <person name="Ruckert C."/>
            <person name="Wolfel R."/>
            <person name="Grass G."/>
        </authorList>
    </citation>
    <scope>NUCLEOTIDE SEQUENCE [LARGE SCALE GENOMIC DNA]</scope>
    <source>
        <strain evidence="1 2">7528</strain>
    </source>
</reference>
<dbReference type="Pfam" id="PF13030">
    <property type="entry name" value="DUF3891"/>
    <property type="match status" value="1"/>
</dbReference>
<accession>A0A268A6Z9</accession>
<protein>
    <recommendedName>
        <fullName evidence="3">DUF3891 domain-containing protein</fullName>
    </recommendedName>
</protein>
<gene>
    <name evidence="1" type="ORF">CHH64_15810</name>
</gene>
<sequence>MPGVFHRRDRMIVRENNEGKTVLIPQHAHAAISGEIARHWRKDDPDSPVERPETIMAIDQHDRAWIPLDEVPKHKPDGKGFYSFIDYPLTDKLRAYQQGIMEVREQSRYAAILCSRHYCSFFSDDTEDEQIKAFLDREYKLQQTDMQTLTSAEKTTLDIDQKMLSFCDDVSLYLCMNQPGVSKKDEVGWFRDGFREQFSFADKIIGEWVSCDEVRLTPSPLESSVRVAIPQVVVDGDEFREEKLWVTVT</sequence>
<evidence type="ECO:0008006" key="3">
    <source>
        <dbReference type="Google" id="ProtNLM"/>
    </source>
</evidence>
<evidence type="ECO:0000313" key="1">
    <source>
        <dbReference type="EMBL" id="PAD19902.1"/>
    </source>
</evidence>
<name>A0A268A6Z9_9BACI</name>
<organism evidence="1 2">
    <name type="scientific">Terribacillus saccharophilus</name>
    <dbReference type="NCBI Taxonomy" id="361277"/>
    <lineage>
        <taxon>Bacteria</taxon>
        <taxon>Bacillati</taxon>
        <taxon>Bacillota</taxon>
        <taxon>Bacilli</taxon>
        <taxon>Bacillales</taxon>
        <taxon>Bacillaceae</taxon>
        <taxon>Terribacillus</taxon>
    </lineage>
</organism>
<proteinExistence type="predicted"/>
<dbReference type="InterPro" id="IPR024992">
    <property type="entry name" value="DUF3891"/>
</dbReference>
<dbReference type="Proteomes" id="UP000216013">
    <property type="component" value="Unassembled WGS sequence"/>
</dbReference>
<dbReference type="AlphaFoldDB" id="A0A268A6Z9"/>
<comment type="caution">
    <text evidence="1">The sequence shown here is derived from an EMBL/GenBank/DDBJ whole genome shotgun (WGS) entry which is preliminary data.</text>
</comment>
<dbReference type="EMBL" id="NPBV01000027">
    <property type="protein sequence ID" value="PAD19902.1"/>
    <property type="molecule type" value="Genomic_DNA"/>
</dbReference>
<evidence type="ECO:0000313" key="2">
    <source>
        <dbReference type="Proteomes" id="UP000216013"/>
    </source>
</evidence>